<dbReference type="EMBL" id="QYBB01000003">
    <property type="protein sequence ID" value="RYC33238.1"/>
    <property type="molecule type" value="Genomic_DNA"/>
</dbReference>
<feature type="transmembrane region" description="Helical" evidence="4">
    <location>
        <begin position="278"/>
        <end position="303"/>
    </location>
</feature>
<dbReference type="PANTHER" id="PTHR11360:SF304">
    <property type="entry name" value="MFS DOMAIN-CONTAINING PROTEIN"/>
    <property type="match status" value="1"/>
</dbReference>
<evidence type="ECO:0000256" key="2">
    <source>
        <dbReference type="ARBA" id="ARBA00022989"/>
    </source>
</evidence>
<dbReference type="AlphaFoldDB" id="A0A4Q2UB41"/>
<feature type="transmembrane region" description="Helical" evidence="4">
    <location>
        <begin position="142"/>
        <end position="161"/>
    </location>
</feature>
<evidence type="ECO:0000259" key="5">
    <source>
        <dbReference type="PROSITE" id="PS50850"/>
    </source>
</evidence>
<keyword evidence="7" id="KW-1185">Reference proteome</keyword>
<feature type="transmembrane region" description="Helical" evidence="4">
    <location>
        <begin position="167"/>
        <end position="192"/>
    </location>
</feature>
<accession>A0A4Q2UB41</accession>
<dbReference type="InterPro" id="IPR026355">
    <property type="entry name" value="Oxa/Form_antiport"/>
</dbReference>
<feature type="transmembrane region" description="Helical" evidence="4">
    <location>
        <begin position="77"/>
        <end position="97"/>
    </location>
</feature>
<keyword evidence="3 4" id="KW-0472">Membrane</keyword>
<feature type="transmembrane region" description="Helical" evidence="4">
    <location>
        <begin position="103"/>
        <end position="122"/>
    </location>
</feature>
<keyword evidence="1 4" id="KW-0812">Transmembrane</keyword>
<dbReference type="InterPro" id="IPR050327">
    <property type="entry name" value="Proton-linked_MCT"/>
</dbReference>
<proteinExistence type="predicted"/>
<dbReference type="InterPro" id="IPR036259">
    <property type="entry name" value="MFS_trans_sf"/>
</dbReference>
<evidence type="ECO:0000256" key="4">
    <source>
        <dbReference type="SAM" id="Phobius"/>
    </source>
</evidence>
<dbReference type="Pfam" id="PF07690">
    <property type="entry name" value="MFS_1"/>
    <property type="match status" value="2"/>
</dbReference>
<gene>
    <name evidence="6" type="primary">oxlT</name>
    <name evidence="6" type="ORF">D3273_05075</name>
</gene>
<dbReference type="Proteomes" id="UP000290759">
    <property type="component" value="Unassembled WGS sequence"/>
</dbReference>
<evidence type="ECO:0000256" key="3">
    <source>
        <dbReference type="ARBA" id="ARBA00023136"/>
    </source>
</evidence>
<sequence length="470" mass="49061">MPSLPLRCACNLTDASRRGTGGTGGWPRPGSARVGRRIAYDHRICPFPRCGPSTLSTTTLGRPAGATTTGATRWVQLGLGLLCMMTVSSPQYVWALFTKPMAAAFGTGAAALQVTITILIVLQTFFSPFQGYLVQRFGPAPLIGLGAALTGLSWILASYATSLTALYLSYGLLGGLGTGIVYVGVVGLVMGWFPEKRGFAAGIVAAGYGMGAIVTTFPIADRLQSAGVQATLFEFGLIFAVVGVLAAAGLRRPPLPAAVVGPASARDTATGAMLRHPVFWLMFVMMALMSTTGLMVTTQIGFFAGDFGVTGATVLGMAALPLALTIDRFCNGLTRPFFGALSDRIGRENTMFVAFLLEACAMTAWLLTRGDPVLFVLLSGVVFFGWGEIFSLFPSTLTDTFGTRDATANYGCLYIAQGVGSVLGGPMASLLHDGTGSWTTVFAVAIGADVLTAVLALAALKPLRRRMLAA</sequence>
<reference evidence="6 7" key="2">
    <citation type="submission" date="2019-02" db="EMBL/GenBank/DDBJ databases">
        <title>'Lichenibacterium ramalinii' gen. nov. sp. nov., 'Lichenibacterium minor' gen. nov. sp. nov.</title>
        <authorList>
            <person name="Pankratov T."/>
        </authorList>
    </citation>
    <scope>NUCLEOTIDE SEQUENCE [LARGE SCALE GENOMIC DNA]</scope>
    <source>
        <strain evidence="6 7">RmlP026</strain>
    </source>
</reference>
<dbReference type="OrthoDB" id="9793415at2"/>
<feature type="transmembrane region" description="Helical" evidence="4">
    <location>
        <begin position="438"/>
        <end position="460"/>
    </location>
</feature>
<feature type="transmembrane region" description="Helical" evidence="4">
    <location>
        <begin position="373"/>
        <end position="393"/>
    </location>
</feature>
<keyword evidence="2 4" id="KW-1133">Transmembrane helix</keyword>
<evidence type="ECO:0000256" key="1">
    <source>
        <dbReference type="ARBA" id="ARBA00022692"/>
    </source>
</evidence>
<feature type="transmembrane region" description="Helical" evidence="4">
    <location>
        <begin position="199"/>
        <end position="220"/>
    </location>
</feature>
<dbReference type="GO" id="GO:0016020">
    <property type="term" value="C:membrane"/>
    <property type="evidence" value="ECO:0007669"/>
    <property type="project" value="InterPro"/>
</dbReference>
<dbReference type="Gene3D" id="1.20.1250.20">
    <property type="entry name" value="MFS general substrate transporter like domains"/>
    <property type="match status" value="2"/>
</dbReference>
<dbReference type="GO" id="GO:0019531">
    <property type="term" value="F:oxalate transmembrane transporter activity"/>
    <property type="evidence" value="ECO:0007669"/>
    <property type="project" value="InterPro"/>
</dbReference>
<feature type="transmembrane region" description="Helical" evidence="4">
    <location>
        <begin position="226"/>
        <end position="248"/>
    </location>
</feature>
<name>A0A4Q2UB41_9HYPH</name>
<dbReference type="CDD" id="cd17353">
    <property type="entry name" value="MFS_OFA_like"/>
    <property type="match status" value="1"/>
</dbReference>
<protein>
    <submittedName>
        <fullName evidence="6">Oxalate/formate MFS antiporter</fullName>
    </submittedName>
</protein>
<comment type="caution">
    <text evidence="6">The sequence shown here is derived from an EMBL/GenBank/DDBJ whole genome shotgun (WGS) entry which is preliminary data.</text>
</comment>
<evidence type="ECO:0000313" key="6">
    <source>
        <dbReference type="EMBL" id="RYC33238.1"/>
    </source>
</evidence>
<dbReference type="NCBIfam" id="TIGR04259">
    <property type="entry name" value="oxa_formateAnti"/>
    <property type="match status" value="1"/>
</dbReference>
<dbReference type="PANTHER" id="PTHR11360">
    <property type="entry name" value="MONOCARBOXYLATE TRANSPORTER"/>
    <property type="match status" value="1"/>
</dbReference>
<dbReference type="InterPro" id="IPR011701">
    <property type="entry name" value="MFS"/>
</dbReference>
<feature type="domain" description="Major facilitator superfamily (MFS) profile" evidence="5">
    <location>
        <begin position="75"/>
        <end position="464"/>
    </location>
</feature>
<dbReference type="SUPFAM" id="SSF103473">
    <property type="entry name" value="MFS general substrate transporter"/>
    <property type="match status" value="1"/>
</dbReference>
<reference evidence="6 7" key="1">
    <citation type="submission" date="2018-12" db="EMBL/GenBank/DDBJ databases">
        <authorList>
            <person name="Grouzdev D.S."/>
            <person name="Krutkina M.S."/>
        </authorList>
    </citation>
    <scope>NUCLEOTIDE SEQUENCE [LARGE SCALE GENOMIC DNA]</scope>
    <source>
        <strain evidence="6 7">RmlP026</strain>
    </source>
</reference>
<feature type="transmembrane region" description="Helical" evidence="4">
    <location>
        <begin position="350"/>
        <end position="367"/>
    </location>
</feature>
<evidence type="ECO:0000313" key="7">
    <source>
        <dbReference type="Proteomes" id="UP000290759"/>
    </source>
</evidence>
<dbReference type="InterPro" id="IPR020846">
    <property type="entry name" value="MFS_dom"/>
</dbReference>
<feature type="transmembrane region" description="Helical" evidence="4">
    <location>
        <begin position="413"/>
        <end position="432"/>
    </location>
</feature>
<dbReference type="PROSITE" id="PS50850">
    <property type="entry name" value="MFS"/>
    <property type="match status" value="1"/>
</dbReference>
<feature type="transmembrane region" description="Helical" evidence="4">
    <location>
        <begin position="309"/>
        <end position="329"/>
    </location>
</feature>
<organism evidence="6 7">
    <name type="scientific">Lichenibacterium minor</name>
    <dbReference type="NCBI Taxonomy" id="2316528"/>
    <lineage>
        <taxon>Bacteria</taxon>
        <taxon>Pseudomonadati</taxon>
        <taxon>Pseudomonadota</taxon>
        <taxon>Alphaproteobacteria</taxon>
        <taxon>Hyphomicrobiales</taxon>
        <taxon>Lichenihabitantaceae</taxon>
        <taxon>Lichenibacterium</taxon>
    </lineage>
</organism>